<dbReference type="OrthoDB" id="5321939at2"/>
<feature type="transmembrane region" description="Helical" evidence="6">
    <location>
        <begin position="96"/>
        <end position="117"/>
    </location>
</feature>
<dbReference type="PANTHER" id="PTHR32322:SF18">
    <property type="entry name" value="S-ADENOSYLMETHIONINE_S-ADENOSYLHOMOCYSTEINE TRANSPORTER"/>
    <property type="match status" value="1"/>
</dbReference>
<evidence type="ECO:0000313" key="9">
    <source>
        <dbReference type="Proteomes" id="UP000256379"/>
    </source>
</evidence>
<dbReference type="EMBL" id="NXLQ01000017">
    <property type="protein sequence ID" value="RDU64885.1"/>
    <property type="molecule type" value="Genomic_DNA"/>
</dbReference>
<feature type="transmembrane region" description="Helical" evidence="6">
    <location>
        <begin position="269"/>
        <end position="285"/>
    </location>
</feature>
<comment type="subcellular location">
    <subcellularLocation>
        <location evidence="1">Cell membrane</location>
        <topology evidence="1">Multi-pass membrane protein</topology>
    </subcellularLocation>
</comment>
<feature type="transmembrane region" description="Helical" evidence="6">
    <location>
        <begin position="152"/>
        <end position="172"/>
    </location>
</feature>
<keyword evidence="9" id="KW-1185">Reference proteome</keyword>
<evidence type="ECO:0000256" key="6">
    <source>
        <dbReference type="SAM" id="Phobius"/>
    </source>
</evidence>
<dbReference type="GO" id="GO:0005886">
    <property type="term" value="C:plasma membrane"/>
    <property type="evidence" value="ECO:0007669"/>
    <property type="project" value="UniProtKB-SubCell"/>
</dbReference>
<feature type="transmembrane region" description="Helical" evidence="6">
    <location>
        <begin position="124"/>
        <end position="140"/>
    </location>
</feature>
<organism evidence="8 9">
    <name type="scientific">Helicobacter didelphidarum</name>
    <dbReference type="NCBI Taxonomy" id="2040648"/>
    <lineage>
        <taxon>Bacteria</taxon>
        <taxon>Pseudomonadati</taxon>
        <taxon>Campylobacterota</taxon>
        <taxon>Epsilonproteobacteria</taxon>
        <taxon>Campylobacterales</taxon>
        <taxon>Helicobacteraceae</taxon>
        <taxon>Helicobacter</taxon>
    </lineage>
</organism>
<dbReference type="Proteomes" id="UP000256379">
    <property type="component" value="Unassembled WGS sequence"/>
</dbReference>
<keyword evidence="2" id="KW-1003">Cell membrane</keyword>
<feature type="transmembrane region" description="Helical" evidence="6">
    <location>
        <begin position="39"/>
        <end position="57"/>
    </location>
</feature>
<reference evidence="8 9" key="1">
    <citation type="submission" date="2018-04" db="EMBL/GenBank/DDBJ databases">
        <title>Novel Campyloabacter and Helicobacter Species and Strains.</title>
        <authorList>
            <person name="Mannion A.J."/>
            <person name="Shen Z."/>
            <person name="Fox J.G."/>
        </authorList>
    </citation>
    <scope>NUCLEOTIDE SEQUENCE [LARGE SCALE GENOMIC DNA]</scope>
    <source>
        <strain evidence="8 9">MIT 17-337</strain>
    </source>
</reference>
<dbReference type="InterPro" id="IPR000620">
    <property type="entry name" value="EamA_dom"/>
</dbReference>
<keyword evidence="5 6" id="KW-0472">Membrane</keyword>
<feature type="transmembrane region" description="Helical" evidence="6">
    <location>
        <begin position="246"/>
        <end position="263"/>
    </location>
</feature>
<name>A0A3D8IIW2_9HELI</name>
<feature type="transmembrane region" description="Helical" evidence="6">
    <location>
        <begin position="7"/>
        <end position="27"/>
    </location>
</feature>
<evidence type="ECO:0000256" key="2">
    <source>
        <dbReference type="ARBA" id="ARBA00022475"/>
    </source>
</evidence>
<dbReference type="AlphaFoldDB" id="A0A3D8IIW2"/>
<feature type="domain" description="EamA" evidence="7">
    <location>
        <begin position="12"/>
        <end position="140"/>
    </location>
</feature>
<sequence>MRNSKDSTIFFIFIAILAECFIIYASVLVKVIDISPINLGFYRVVLALPCFFLAASLHRNMFTIPLRDILFMILAGVFFACDLLFFNYALHKTSVANVNLMVSMTCFVLIPIGVFVFHEKVKKYFFVGGIIAIIGVVMLIKGRGNESVATAYGDFLGFLSAVCYGLFLVVMYSLRRRYGTLETMTYACLGSSIVLFVLAYYIEGIEIPTNAHTWWQVILFAFCGQVIGQGFFNFILGKVNTQTSSLLLLCLPIIAALMGFFILNEKLGFFEICGILIIILGVYFAKKESY</sequence>
<feature type="domain" description="EamA" evidence="7">
    <location>
        <begin position="152"/>
        <end position="284"/>
    </location>
</feature>
<evidence type="ECO:0000259" key="7">
    <source>
        <dbReference type="Pfam" id="PF00892"/>
    </source>
</evidence>
<feature type="transmembrane region" description="Helical" evidence="6">
    <location>
        <begin position="214"/>
        <end position="234"/>
    </location>
</feature>
<feature type="transmembrane region" description="Helical" evidence="6">
    <location>
        <begin position="184"/>
        <end position="202"/>
    </location>
</feature>
<feature type="transmembrane region" description="Helical" evidence="6">
    <location>
        <begin position="69"/>
        <end position="90"/>
    </location>
</feature>
<dbReference type="SUPFAM" id="SSF103481">
    <property type="entry name" value="Multidrug resistance efflux transporter EmrE"/>
    <property type="match status" value="2"/>
</dbReference>
<dbReference type="InterPro" id="IPR050638">
    <property type="entry name" value="AA-Vitamin_Transporters"/>
</dbReference>
<dbReference type="PANTHER" id="PTHR32322">
    <property type="entry name" value="INNER MEMBRANE TRANSPORTER"/>
    <property type="match status" value="1"/>
</dbReference>
<evidence type="ECO:0000256" key="3">
    <source>
        <dbReference type="ARBA" id="ARBA00022692"/>
    </source>
</evidence>
<evidence type="ECO:0000256" key="5">
    <source>
        <dbReference type="ARBA" id="ARBA00023136"/>
    </source>
</evidence>
<comment type="caution">
    <text evidence="8">The sequence shown here is derived from an EMBL/GenBank/DDBJ whole genome shotgun (WGS) entry which is preliminary data.</text>
</comment>
<gene>
    <name evidence="8" type="ORF">CQA53_07385</name>
</gene>
<keyword evidence="4 6" id="KW-1133">Transmembrane helix</keyword>
<protein>
    <submittedName>
        <fullName evidence="8">EamA/RhaT family transporter</fullName>
    </submittedName>
</protein>
<dbReference type="Pfam" id="PF00892">
    <property type="entry name" value="EamA"/>
    <property type="match status" value="2"/>
</dbReference>
<dbReference type="InterPro" id="IPR037185">
    <property type="entry name" value="EmrE-like"/>
</dbReference>
<keyword evidence="3 6" id="KW-0812">Transmembrane</keyword>
<accession>A0A3D8IIW2</accession>
<proteinExistence type="predicted"/>
<evidence type="ECO:0000256" key="4">
    <source>
        <dbReference type="ARBA" id="ARBA00022989"/>
    </source>
</evidence>
<evidence type="ECO:0000256" key="1">
    <source>
        <dbReference type="ARBA" id="ARBA00004651"/>
    </source>
</evidence>
<evidence type="ECO:0000313" key="8">
    <source>
        <dbReference type="EMBL" id="RDU64885.1"/>
    </source>
</evidence>
<dbReference type="RefSeq" id="WP_115543377.1">
    <property type="nucleotide sequence ID" value="NZ_NXLQ01000017.1"/>
</dbReference>